<dbReference type="InterPro" id="IPR007110">
    <property type="entry name" value="Ig-like_dom"/>
</dbReference>
<dbReference type="PANTHER" id="PTHR12080:SF59">
    <property type="entry name" value="HEPATIC AND GLIAL CELL ADHESION MOLECULE"/>
    <property type="match status" value="1"/>
</dbReference>
<accession>A0A553QNV3</accession>
<proteinExistence type="predicted"/>
<evidence type="ECO:0000256" key="6">
    <source>
        <dbReference type="SAM" id="Phobius"/>
    </source>
</evidence>
<keyword evidence="4" id="KW-0325">Glycoprotein</keyword>
<evidence type="ECO:0000256" key="2">
    <source>
        <dbReference type="ARBA" id="ARBA00022729"/>
    </source>
</evidence>
<dbReference type="STRING" id="623744.A0A553QNV3"/>
<dbReference type="PANTHER" id="PTHR12080">
    <property type="entry name" value="SIGNALING LYMPHOCYTIC ACTIVATION MOLECULE"/>
    <property type="match status" value="1"/>
</dbReference>
<dbReference type="Gene3D" id="2.60.40.10">
    <property type="entry name" value="Immunoglobulins"/>
    <property type="match status" value="2"/>
</dbReference>
<keyword evidence="6" id="KW-0812">Transmembrane</keyword>
<dbReference type="PROSITE" id="PS50835">
    <property type="entry name" value="IG_LIKE"/>
    <property type="match status" value="1"/>
</dbReference>
<dbReference type="Proteomes" id="UP000316079">
    <property type="component" value="Unassembled WGS sequence"/>
</dbReference>
<reference evidence="9 10" key="1">
    <citation type="journal article" date="2019" name="Sci. Data">
        <title>Hybrid genome assembly and annotation of Danionella translucida.</title>
        <authorList>
            <person name="Kadobianskyi M."/>
            <person name="Schulze L."/>
            <person name="Schuelke M."/>
            <person name="Judkewitz B."/>
        </authorList>
    </citation>
    <scope>NUCLEOTIDE SEQUENCE [LARGE SCALE GENOMIC DNA]</scope>
    <source>
        <strain evidence="9 10">Bolton</strain>
    </source>
</reference>
<comment type="subcellular location">
    <subcellularLocation>
        <location evidence="1">Membrane</location>
    </subcellularLocation>
</comment>
<feature type="transmembrane region" description="Helical" evidence="6">
    <location>
        <begin position="325"/>
        <end position="347"/>
    </location>
</feature>
<name>A0A553QNV3_9TELE</name>
<dbReference type="InterPro" id="IPR013783">
    <property type="entry name" value="Ig-like_fold"/>
</dbReference>
<protein>
    <recommendedName>
        <fullName evidence="8">Ig-like domain-containing protein</fullName>
    </recommendedName>
</protein>
<dbReference type="GO" id="GO:0016020">
    <property type="term" value="C:membrane"/>
    <property type="evidence" value="ECO:0007669"/>
    <property type="project" value="UniProtKB-SubCell"/>
</dbReference>
<feature type="domain" description="Ig-like" evidence="8">
    <location>
        <begin position="186"/>
        <end position="267"/>
    </location>
</feature>
<organism evidence="9 10">
    <name type="scientific">Danionella cerebrum</name>
    <dbReference type="NCBI Taxonomy" id="2873325"/>
    <lineage>
        <taxon>Eukaryota</taxon>
        <taxon>Metazoa</taxon>
        <taxon>Chordata</taxon>
        <taxon>Craniata</taxon>
        <taxon>Vertebrata</taxon>
        <taxon>Euteleostomi</taxon>
        <taxon>Actinopterygii</taxon>
        <taxon>Neopterygii</taxon>
        <taxon>Teleostei</taxon>
        <taxon>Ostariophysi</taxon>
        <taxon>Cypriniformes</taxon>
        <taxon>Danionidae</taxon>
        <taxon>Danioninae</taxon>
        <taxon>Danionella</taxon>
    </lineage>
</organism>
<evidence type="ECO:0000256" key="7">
    <source>
        <dbReference type="SAM" id="SignalP"/>
    </source>
</evidence>
<dbReference type="GO" id="GO:0005911">
    <property type="term" value="C:cell-cell junction"/>
    <property type="evidence" value="ECO:0007669"/>
    <property type="project" value="TreeGrafter"/>
</dbReference>
<evidence type="ECO:0000259" key="8">
    <source>
        <dbReference type="PROSITE" id="PS50835"/>
    </source>
</evidence>
<comment type="caution">
    <text evidence="9">The sequence shown here is derived from an EMBL/GenBank/DDBJ whole genome shotgun (WGS) entry which is preliminary data.</text>
</comment>
<evidence type="ECO:0000313" key="10">
    <source>
        <dbReference type="Proteomes" id="UP000316079"/>
    </source>
</evidence>
<dbReference type="InterPro" id="IPR036179">
    <property type="entry name" value="Ig-like_dom_sf"/>
</dbReference>
<keyword evidence="3 6" id="KW-0472">Membrane</keyword>
<sequence length="449" mass="49681">MENLILMFFFILSRGSCSSGESCDYKAVGETVQIPLFDQELESSHHLTWTQNNTRLYSKRGSSVWKNVGEVDVYGSLILENIQMNGSGEYKAEVFDGEGLRIKKTEHRLCVQGSPLEPQSTFRMFFTRTPLAHQPSDHSLVVTGGRWSFIISTSQKFSSDIIKGPVFLIVYAPPSQQNESHHVCVPEPVSKPSLQEQCSDAGVTLICCGRNSGELLVSWRNNTEKLTWNTSTVHLKASEITPGDSFSCSVRNMISEEWAEELQPSCSNKGISSSSTRGGHHGEFLPASNYAQGGPHHVTEKDEEHREDAADGASEDDTPFLGLNWLLAAGGSFLIIFIIIVCVCCCCRRSSRKDKGGVPFGSSSATGVSFIFEICPFGYCLAQDQCSSAEFKSSFSFKKSEENEYRLANLMPDYSNVPDPQNKQKIQKAPKGLRPLPPLPSPREKSYLQ</sequence>
<evidence type="ECO:0000313" key="9">
    <source>
        <dbReference type="EMBL" id="TRY91661.1"/>
    </source>
</evidence>
<feature type="chain" id="PRO_5021715811" description="Ig-like domain-containing protein" evidence="7">
    <location>
        <begin position="20"/>
        <end position="449"/>
    </location>
</feature>
<keyword evidence="2 7" id="KW-0732">Signal</keyword>
<dbReference type="EMBL" id="SRMA01025726">
    <property type="protein sequence ID" value="TRY91661.1"/>
    <property type="molecule type" value="Genomic_DNA"/>
</dbReference>
<feature type="compositionally biased region" description="Basic and acidic residues" evidence="5">
    <location>
        <begin position="297"/>
        <end position="309"/>
    </location>
</feature>
<evidence type="ECO:0000256" key="1">
    <source>
        <dbReference type="ARBA" id="ARBA00004370"/>
    </source>
</evidence>
<dbReference type="AlphaFoldDB" id="A0A553QNV3"/>
<dbReference type="SUPFAM" id="SSF48726">
    <property type="entry name" value="Immunoglobulin"/>
    <property type="match status" value="2"/>
</dbReference>
<evidence type="ECO:0000256" key="3">
    <source>
        <dbReference type="ARBA" id="ARBA00023136"/>
    </source>
</evidence>
<feature type="region of interest" description="Disordered" evidence="5">
    <location>
        <begin position="411"/>
        <end position="449"/>
    </location>
</feature>
<feature type="region of interest" description="Disordered" evidence="5">
    <location>
        <begin position="284"/>
        <end position="313"/>
    </location>
</feature>
<feature type="signal peptide" evidence="7">
    <location>
        <begin position="1"/>
        <end position="19"/>
    </location>
</feature>
<evidence type="ECO:0000256" key="5">
    <source>
        <dbReference type="SAM" id="MobiDB-lite"/>
    </source>
</evidence>
<evidence type="ECO:0000256" key="4">
    <source>
        <dbReference type="ARBA" id="ARBA00023180"/>
    </source>
</evidence>
<gene>
    <name evidence="9" type="ORF">DNTS_003328</name>
</gene>
<keyword evidence="10" id="KW-1185">Reference proteome</keyword>
<dbReference type="InterPro" id="IPR015631">
    <property type="entry name" value="CD2/SLAM_rcpt"/>
</dbReference>
<dbReference type="OrthoDB" id="8963224at2759"/>
<keyword evidence="6" id="KW-1133">Transmembrane helix</keyword>